<dbReference type="InterPro" id="IPR027417">
    <property type="entry name" value="P-loop_NTPase"/>
</dbReference>
<name>A0ABR3GR57_9PEZI</name>
<dbReference type="CDD" id="cd17923">
    <property type="entry name" value="DEXHc_Hrq1-like"/>
    <property type="match status" value="1"/>
</dbReference>
<evidence type="ECO:0000313" key="6">
    <source>
        <dbReference type="EMBL" id="KAL0638384.1"/>
    </source>
</evidence>
<dbReference type="SUPFAM" id="SSF46785">
    <property type="entry name" value="Winged helix' DNA-binding domain"/>
    <property type="match status" value="1"/>
</dbReference>
<sequence>MGKDGMLSKQQKAISGGLPEASPNASPSALDLEEPVQKSGKRKRPSKPEPSPKSIPGKSVLKKPRTTGKRNTASKAAPTARTDIPWPNHFKELEKVHRALNLVFTFCCTRKHLATTFQNLKSAVENNTKKELTIEDIAQIKFLVPKSIQFAYVDEEVLQVHVMAASASVDTRRGKAAAQDVYENIGKQDVVKDLQQVLLFEFIDGDLKKSAPKKGGKTQGDDFKIPTFSMPQMTKLINKRNEKFAAAVSAFLGECAESRADAVESIKTQYHPHFPVRANSGPVGSVTASTVPLDIPKERKSIAEIIEEIKTSDLYSDQIVPNGHRVFPPQEPTFGDLSFRLSQALVNALYTAHNIEKLYSHQAEAINNLYDGHHIIVSTSTSSGKSLIYQIPVLHELEQDPCTRAMFIFPTKALAQDQKRSLIEVLSYMRETLGDIRVETFDGDTGMEERKGIRDQASVIFTNPDMLHLNILPNEEHWRTFLKNLKFVVVDELHVYNGLFGSHVAFVMRRLRRICSAVGNDDVKFVSCSATVANPEDHMRKIFGIDAVKLTEEDGSPTGRKEFLCWNTPYKDASDPSAGRVDPISEVAKLFSQLILRGVRAIAFCRTRNICEGLLAAVKRELERLERAEVVARVMAYRGGYTPQDRRRIEKEMFEGRLMGIVATSALELGVDIGSLDAVVTVGFPYSISNLRQQSGRAGRRNKDSLSILVGDSFPTDQYYMSNPDEIFTKPNVQLQVDLENILVREGHIQCAAFEMPIKPLEDKEYFGQDLPDLAKERLVRDNFGFYHCHDRFRPYPSKLVAIRDTEDGHIAIVDVTKRRNAVLEEIEPSRAMFSIYEGAIFLHQGYTYLVKDVNWEMKLAQVELVNVDWTTSPRDFTDVDPIETEAIRRIPDSPCRAYYGDICIRSVIFGYFKMDKRKRVLDAVEVDSPPLVIYSKGMWLDIPKSALEMLKSREINIAGAIHAAQHAMMSLMPNFVISMPGDVRTECKAPEKEFMKRETSRKRPARLVFYDAKGGKGGSGISAKAFEFVDLLLRQALERVKGCVCTSGCVECVASERCKEANAVMSKRGAYVILSTLLNLPVELAELPEGLESCPVGVETVVLAEEIRPKGDVKLEVLTSIGEIEKEAKII</sequence>
<proteinExistence type="predicted"/>
<dbReference type="PROSITE" id="PS51192">
    <property type="entry name" value="HELICASE_ATP_BIND_1"/>
    <property type="match status" value="1"/>
</dbReference>
<keyword evidence="1" id="KW-0547">Nucleotide-binding</keyword>
<comment type="caution">
    <text evidence="6">The sequence shown here is derived from an EMBL/GenBank/DDBJ whole genome shotgun (WGS) entry which is preliminary data.</text>
</comment>
<dbReference type="Proteomes" id="UP001447188">
    <property type="component" value="Unassembled WGS sequence"/>
</dbReference>
<keyword evidence="7" id="KW-1185">Reference proteome</keyword>
<reference evidence="6 7" key="1">
    <citation type="submission" date="2024-02" db="EMBL/GenBank/DDBJ databases">
        <title>Discinaceae phylogenomics.</title>
        <authorList>
            <person name="Dirks A.C."/>
            <person name="James T.Y."/>
        </authorList>
    </citation>
    <scope>NUCLEOTIDE SEQUENCE [LARGE SCALE GENOMIC DNA]</scope>
    <source>
        <strain evidence="6 7">ACD0624</strain>
    </source>
</reference>
<dbReference type="PANTHER" id="PTHR47957:SF3">
    <property type="entry name" value="ATP-DEPENDENT HELICASE HRQ1"/>
    <property type="match status" value="1"/>
</dbReference>
<evidence type="ECO:0000256" key="1">
    <source>
        <dbReference type="ARBA" id="ARBA00022741"/>
    </source>
</evidence>
<dbReference type="EMBL" id="JBBBZM010000022">
    <property type="protein sequence ID" value="KAL0638384.1"/>
    <property type="molecule type" value="Genomic_DNA"/>
</dbReference>
<dbReference type="SMART" id="SM00487">
    <property type="entry name" value="DEXDc"/>
    <property type="match status" value="1"/>
</dbReference>
<feature type="domain" description="Helicase C-terminal" evidence="5">
    <location>
        <begin position="586"/>
        <end position="743"/>
    </location>
</feature>
<dbReference type="Pfam" id="PF00270">
    <property type="entry name" value="DEAD"/>
    <property type="match status" value="1"/>
</dbReference>
<evidence type="ECO:0000259" key="5">
    <source>
        <dbReference type="PROSITE" id="PS51194"/>
    </source>
</evidence>
<dbReference type="Pfam" id="PF00271">
    <property type="entry name" value="Helicase_C"/>
    <property type="match status" value="1"/>
</dbReference>
<dbReference type="InterPro" id="IPR055227">
    <property type="entry name" value="HRQ1_WHD"/>
</dbReference>
<dbReference type="GO" id="GO:0004386">
    <property type="term" value="F:helicase activity"/>
    <property type="evidence" value="ECO:0007669"/>
    <property type="project" value="UniProtKB-KW"/>
</dbReference>
<feature type="region of interest" description="Disordered" evidence="3">
    <location>
        <begin position="1"/>
        <end position="85"/>
    </location>
</feature>
<evidence type="ECO:0000256" key="2">
    <source>
        <dbReference type="ARBA" id="ARBA00022840"/>
    </source>
</evidence>
<dbReference type="InterPro" id="IPR014001">
    <property type="entry name" value="Helicase_ATP-bd"/>
</dbReference>
<feature type="domain" description="Helicase ATP-binding" evidence="4">
    <location>
        <begin position="366"/>
        <end position="550"/>
    </location>
</feature>
<gene>
    <name evidence="6" type="primary">HRQ1</name>
    <name evidence="6" type="ORF">Q9L58_002527</name>
</gene>
<protein>
    <submittedName>
        <fullName evidence="6">ATP-dependent 3'-5' DNA helicase</fullName>
    </submittedName>
</protein>
<evidence type="ECO:0000313" key="7">
    <source>
        <dbReference type="Proteomes" id="UP001447188"/>
    </source>
</evidence>
<evidence type="ECO:0000256" key="3">
    <source>
        <dbReference type="SAM" id="MobiDB-lite"/>
    </source>
</evidence>
<dbReference type="SMART" id="SM01075">
    <property type="entry name" value="CDT1"/>
    <property type="match status" value="1"/>
</dbReference>
<accession>A0ABR3GR57</accession>
<dbReference type="PANTHER" id="PTHR47957">
    <property type="entry name" value="ATP-DEPENDENT HELICASE HRQ1"/>
    <property type="match status" value="1"/>
</dbReference>
<dbReference type="InterPro" id="IPR018973">
    <property type="entry name" value="MZB"/>
</dbReference>
<keyword evidence="6" id="KW-0378">Hydrolase</keyword>
<keyword evidence="6" id="KW-0347">Helicase</keyword>
<dbReference type="InterPro" id="IPR011545">
    <property type="entry name" value="DEAD/DEAH_box_helicase_dom"/>
</dbReference>
<dbReference type="Pfam" id="PF08839">
    <property type="entry name" value="CDT1"/>
    <property type="match status" value="1"/>
</dbReference>
<dbReference type="Gene3D" id="3.40.50.300">
    <property type="entry name" value="P-loop containing nucleotide triphosphate hydrolases"/>
    <property type="match status" value="2"/>
</dbReference>
<dbReference type="SMART" id="SM00490">
    <property type="entry name" value="HELICc"/>
    <property type="match status" value="1"/>
</dbReference>
<keyword evidence="2" id="KW-0067">ATP-binding</keyword>
<dbReference type="Pfam" id="PF22982">
    <property type="entry name" value="WHD_HRQ1"/>
    <property type="match status" value="1"/>
</dbReference>
<dbReference type="Pfam" id="PF09369">
    <property type="entry name" value="MZB"/>
    <property type="match status" value="1"/>
</dbReference>
<dbReference type="InterPro" id="IPR036390">
    <property type="entry name" value="WH_DNA-bd_sf"/>
</dbReference>
<dbReference type="CDD" id="cd18797">
    <property type="entry name" value="SF2_C_Hrq"/>
    <property type="match status" value="1"/>
</dbReference>
<dbReference type="SUPFAM" id="SSF52540">
    <property type="entry name" value="P-loop containing nucleoside triphosphate hydrolases"/>
    <property type="match status" value="1"/>
</dbReference>
<evidence type="ECO:0000259" key="4">
    <source>
        <dbReference type="PROSITE" id="PS51192"/>
    </source>
</evidence>
<dbReference type="InterPro" id="IPR001650">
    <property type="entry name" value="Helicase_C-like"/>
</dbReference>
<organism evidence="6 7">
    <name type="scientific">Discina gigas</name>
    <dbReference type="NCBI Taxonomy" id="1032678"/>
    <lineage>
        <taxon>Eukaryota</taxon>
        <taxon>Fungi</taxon>
        <taxon>Dikarya</taxon>
        <taxon>Ascomycota</taxon>
        <taxon>Pezizomycotina</taxon>
        <taxon>Pezizomycetes</taxon>
        <taxon>Pezizales</taxon>
        <taxon>Discinaceae</taxon>
        <taxon>Discina</taxon>
    </lineage>
</organism>
<dbReference type="PROSITE" id="PS51194">
    <property type="entry name" value="HELICASE_CTER"/>
    <property type="match status" value="1"/>
</dbReference>
<dbReference type="InterPro" id="IPR014939">
    <property type="entry name" value="CDT1_Gemini-bd-like"/>
</dbReference>